<proteinExistence type="predicted"/>
<dbReference type="EMBL" id="CP030840">
    <property type="protein sequence ID" value="AXC14251.1"/>
    <property type="molecule type" value="Genomic_DNA"/>
</dbReference>
<protein>
    <submittedName>
        <fullName evidence="1">Uncharacterized protein</fullName>
    </submittedName>
</protein>
<dbReference type="AlphaFoldDB" id="A0A2Z5G595"/>
<dbReference type="KEGG" id="abas:ACPOL_4989"/>
<dbReference type="Proteomes" id="UP000253606">
    <property type="component" value="Chromosome"/>
</dbReference>
<accession>A0A2Z5G595</accession>
<sequence>MAEFADGILGWRLPGDPDMLRFSRDAFAESALAAGSS</sequence>
<reference evidence="1 2" key="1">
    <citation type="journal article" date="2018" name="Front. Microbiol.">
        <title>Hydrolytic Capabilities as a Key to Environmental Success: Chitinolytic and Cellulolytic Acidobacteria From Acidic Sub-arctic Soils and Boreal Peatlands.</title>
        <authorList>
            <person name="Belova S.E."/>
            <person name="Ravin N.V."/>
            <person name="Pankratov T.A."/>
            <person name="Rakitin A.L."/>
            <person name="Ivanova A.A."/>
            <person name="Beletsky A.V."/>
            <person name="Mardanov A.V."/>
            <person name="Sinninghe Damste J.S."/>
            <person name="Dedysh S.N."/>
        </authorList>
    </citation>
    <scope>NUCLEOTIDE SEQUENCE [LARGE SCALE GENOMIC DNA]</scope>
    <source>
        <strain evidence="1 2">SBC82</strain>
    </source>
</reference>
<organism evidence="1 2">
    <name type="scientific">Acidisarcina polymorpha</name>
    <dbReference type="NCBI Taxonomy" id="2211140"/>
    <lineage>
        <taxon>Bacteria</taxon>
        <taxon>Pseudomonadati</taxon>
        <taxon>Acidobacteriota</taxon>
        <taxon>Terriglobia</taxon>
        <taxon>Terriglobales</taxon>
        <taxon>Acidobacteriaceae</taxon>
        <taxon>Acidisarcina</taxon>
    </lineage>
</organism>
<name>A0A2Z5G595_9BACT</name>
<evidence type="ECO:0000313" key="1">
    <source>
        <dbReference type="EMBL" id="AXC14251.1"/>
    </source>
</evidence>
<keyword evidence="2" id="KW-1185">Reference proteome</keyword>
<gene>
    <name evidence="1" type="ORF">ACPOL_4989</name>
</gene>
<evidence type="ECO:0000313" key="2">
    <source>
        <dbReference type="Proteomes" id="UP000253606"/>
    </source>
</evidence>